<sequence length="60" mass="6531">MKKNKKNLLELNKKVISNLSKENLRGGTWTFPTFQTGCNTGNTCTCDGGTIHNPSDCACP</sequence>
<dbReference type="EMBL" id="FQWL01000003">
    <property type="protein sequence ID" value="SHG70459.1"/>
    <property type="molecule type" value="Genomic_DNA"/>
</dbReference>
<protein>
    <submittedName>
        <fullName evidence="1">Uncharacterized protein</fullName>
    </submittedName>
</protein>
<reference evidence="2" key="1">
    <citation type="submission" date="2016-11" db="EMBL/GenBank/DDBJ databases">
        <authorList>
            <person name="Varghese N."/>
            <person name="Submissions S."/>
        </authorList>
    </citation>
    <scope>NUCLEOTIDE SEQUENCE [LARGE SCALE GENOMIC DNA]</scope>
    <source>
        <strain evidence="2">DSM 22638</strain>
    </source>
</reference>
<keyword evidence="2" id="KW-1185">Reference proteome</keyword>
<accession>A0A1M5M0K4</accession>
<dbReference type="Proteomes" id="UP000184532">
    <property type="component" value="Unassembled WGS sequence"/>
</dbReference>
<dbReference type="STRING" id="570519.SAMN04488116_2181"/>
<dbReference type="RefSeq" id="WP_073179411.1">
    <property type="nucleotide sequence ID" value="NZ_FQWL01000003.1"/>
</dbReference>
<evidence type="ECO:0000313" key="1">
    <source>
        <dbReference type="EMBL" id="SHG70459.1"/>
    </source>
</evidence>
<organism evidence="1 2">
    <name type="scientific">Flagellimonas flava</name>
    <dbReference type="NCBI Taxonomy" id="570519"/>
    <lineage>
        <taxon>Bacteria</taxon>
        <taxon>Pseudomonadati</taxon>
        <taxon>Bacteroidota</taxon>
        <taxon>Flavobacteriia</taxon>
        <taxon>Flavobacteriales</taxon>
        <taxon>Flavobacteriaceae</taxon>
        <taxon>Flagellimonas</taxon>
    </lineage>
</organism>
<proteinExistence type="predicted"/>
<name>A0A1M5M0K4_9FLAO</name>
<gene>
    <name evidence="1" type="ORF">SAMN04488116_2181</name>
</gene>
<dbReference type="AlphaFoldDB" id="A0A1M5M0K4"/>
<evidence type="ECO:0000313" key="2">
    <source>
        <dbReference type="Proteomes" id="UP000184532"/>
    </source>
</evidence>